<organism evidence="2 3">
    <name type="scientific">Cryoendolithus antarcticus</name>
    <dbReference type="NCBI Taxonomy" id="1507870"/>
    <lineage>
        <taxon>Eukaryota</taxon>
        <taxon>Fungi</taxon>
        <taxon>Dikarya</taxon>
        <taxon>Ascomycota</taxon>
        <taxon>Pezizomycotina</taxon>
        <taxon>Dothideomycetes</taxon>
        <taxon>Dothideomycetidae</taxon>
        <taxon>Cladosporiales</taxon>
        <taxon>Cladosporiaceae</taxon>
        <taxon>Cryoendolithus</taxon>
    </lineage>
</organism>
<comment type="caution">
    <text evidence="2">The sequence shown here is derived from an EMBL/GenBank/DDBJ whole genome shotgun (WGS) entry which is preliminary data.</text>
</comment>
<keyword evidence="1" id="KW-0472">Membrane</keyword>
<dbReference type="PANTHER" id="PTHR35395:SF1">
    <property type="entry name" value="DUF6536 DOMAIN-CONTAINING PROTEIN"/>
    <property type="match status" value="1"/>
</dbReference>
<dbReference type="AlphaFoldDB" id="A0A1V8TVB7"/>
<dbReference type="Proteomes" id="UP000192596">
    <property type="component" value="Unassembled WGS sequence"/>
</dbReference>
<keyword evidence="1" id="KW-1133">Transmembrane helix</keyword>
<feature type="transmembrane region" description="Helical" evidence="1">
    <location>
        <begin position="476"/>
        <end position="499"/>
    </location>
</feature>
<dbReference type="InParanoid" id="A0A1V8TVB7"/>
<sequence length="670" mass="72577">MAEAGIEMRPLHGHAKKERPKHGAYCRAASAVREICAVYNSVVFTSPGAVDYTAVLVTPEFLVGGPYRQSPNDDSTLDGSTSMMGDIKTLQTDAQSLGHLEKDDCYKRYNIPVQTNLSHVLLVSDYSAPNDTVIYVFEQSTGSEESKLPDWTSSGPGNWGFTEPTCDGAIRYGWTDYQGLPETCTTSTTVTADTALVSRAGGFWQPPDNGDSDATQPSGQVRVNVDYCLAKPLTEPACEVNVSVTLLAVVIVFNIVKLLCLIATLILPSFDPLITIGDALASFFIVADSHTERQGLLFVTEVTFGSWRLRTMDGQPPRPRTWTQPPLRLYSTVQPLKWAINLMVILFVFIGGAVMLYVGSHWGKWTPGFWSQGLGVINPAFIIPETLGWDVLSTVVLANTPQLFISGAYFSFNYLLTTMLLCKAFSEYAATGKSNAAAEAARTSTNDGLPLRVFEPIKQSEQIGNWQMSLPWAYSIPFFISMVLLHLFTSLALFAVRVGSYASTGERRSYLSGVGWSMRGIIAAVVVGAVMILGLAGLALFGKMKSGAPVVASCSVAIAAACHARADDRDVELKRVRFGVVEDVNVDGKALGKVGFGSSGGTTAQGWRGVLVAYCLSPLVEADRIYTRCIILSIDVMHMIASALDLSSISQVKSSLTCPIIYDFTCQVRR</sequence>
<keyword evidence="1" id="KW-0812">Transmembrane</keyword>
<dbReference type="OrthoDB" id="5429634at2759"/>
<feature type="transmembrane region" description="Helical" evidence="1">
    <location>
        <begin position="520"/>
        <end position="541"/>
    </location>
</feature>
<evidence type="ECO:0000313" key="3">
    <source>
        <dbReference type="Proteomes" id="UP000192596"/>
    </source>
</evidence>
<feature type="transmembrane region" description="Helical" evidence="1">
    <location>
        <begin position="244"/>
        <end position="267"/>
    </location>
</feature>
<evidence type="ECO:0000256" key="1">
    <source>
        <dbReference type="SAM" id="Phobius"/>
    </source>
</evidence>
<reference evidence="3" key="1">
    <citation type="submission" date="2017-03" db="EMBL/GenBank/DDBJ databases">
        <title>Genomes of endolithic fungi from Antarctica.</title>
        <authorList>
            <person name="Coleine C."/>
            <person name="Masonjones S."/>
            <person name="Stajich J.E."/>
        </authorList>
    </citation>
    <scope>NUCLEOTIDE SEQUENCE [LARGE SCALE GENOMIC DNA]</scope>
    <source>
        <strain evidence="3">CCFEE 5527</strain>
    </source>
</reference>
<gene>
    <name evidence="2" type="ORF">B0A48_00604</name>
</gene>
<proteinExistence type="predicted"/>
<dbReference type="PANTHER" id="PTHR35395">
    <property type="entry name" value="DUF6536 DOMAIN-CONTAINING PROTEIN"/>
    <property type="match status" value="1"/>
</dbReference>
<protein>
    <submittedName>
        <fullName evidence="2">Uncharacterized protein</fullName>
    </submittedName>
</protein>
<name>A0A1V8TVB7_9PEZI</name>
<evidence type="ECO:0000313" key="2">
    <source>
        <dbReference type="EMBL" id="OQO15221.1"/>
    </source>
</evidence>
<dbReference type="EMBL" id="NAJO01000001">
    <property type="protein sequence ID" value="OQO15221.1"/>
    <property type="molecule type" value="Genomic_DNA"/>
</dbReference>
<keyword evidence="3" id="KW-1185">Reference proteome</keyword>
<feature type="transmembrane region" description="Helical" evidence="1">
    <location>
        <begin position="338"/>
        <end position="358"/>
    </location>
</feature>
<dbReference type="STRING" id="1507870.A0A1V8TVB7"/>
<accession>A0A1V8TVB7</accession>